<dbReference type="InterPro" id="IPR006059">
    <property type="entry name" value="SBP"/>
</dbReference>
<organism evidence="9 10">
    <name type="scientific">Cobetia amphilecti</name>
    <dbReference type="NCBI Taxonomy" id="1055104"/>
    <lineage>
        <taxon>Bacteria</taxon>
        <taxon>Pseudomonadati</taxon>
        <taxon>Pseudomonadota</taxon>
        <taxon>Gammaproteobacteria</taxon>
        <taxon>Oceanospirillales</taxon>
        <taxon>Halomonadaceae</taxon>
        <taxon>Cobetia</taxon>
    </lineage>
</organism>
<dbReference type="EMBL" id="JAUORK010000001">
    <property type="protein sequence ID" value="MDO6670492.1"/>
    <property type="molecule type" value="Genomic_DNA"/>
</dbReference>
<protein>
    <submittedName>
        <fullName evidence="9">ABC transporter substrate-binding protein</fullName>
    </submittedName>
</protein>
<reference evidence="9" key="1">
    <citation type="submission" date="2023-07" db="EMBL/GenBank/DDBJ databases">
        <title>Genome content predicts the carbon catabolic preferences of heterotrophic bacteria.</title>
        <authorList>
            <person name="Gralka M."/>
        </authorList>
    </citation>
    <scope>NUCLEOTIDE SEQUENCE</scope>
    <source>
        <strain evidence="9">C2R13</strain>
    </source>
</reference>
<evidence type="ECO:0000256" key="5">
    <source>
        <dbReference type="ARBA" id="ARBA00023136"/>
    </source>
</evidence>
<evidence type="ECO:0000256" key="1">
    <source>
        <dbReference type="ARBA" id="ARBA00004418"/>
    </source>
</evidence>
<keyword evidence="6" id="KW-0564">Palmitate</keyword>
<evidence type="ECO:0000256" key="7">
    <source>
        <dbReference type="ARBA" id="ARBA00023288"/>
    </source>
</evidence>
<sequence>MRKMPTALALLALLGSTSALADITFFSTQARPLEEAQQMREIALAPYAEAINYMPQETGTFLSRLEAEKTSPDGALDLLGGLHGELGSLTPSILAPLDDLQGSLADAGISQQYMTLGKLGGDQQRYIPWMQATYIMAANRKALPYLPEGADLNALSYDELLAWGRNMQEATGSPKLGFPAGRKGLIHRFLEGYLYPSFTHSVVREFRSDDAVAMWQKFREIWAVTNPRSTAYGFMQEPLLNGEVWVAFDHTARLKDAFNKQPDQYVAFPAPAGPSGRGYMPVVAGLAVPANATNPDASRKLIRYLMTPEAQIRTLRATNFFPVVEAELPDDLPASIRMSGKAVAAQSSADDAVLSLLPSGLGQQSGLFNKIYRDAFVQIVLRDADIEETLDILAPRLQTLINTSGAGCWLPDTPSDGPCPVK</sequence>
<dbReference type="GO" id="GO:0042597">
    <property type="term" value="C:periplasmic space"/>
    <property type="evidence" value="ECO:0007669"/>
    <property type="project" value="UniProtKB-SubCell"/>
</dbReference>
<dbReference type="Proteomes" id="UP001170481">
    <property type="component" value="Unassembled WGS sequence"/>
</dbReference>
<comment type="caution">
    <text evidence="9">The sequence shown here is derived from an EMBL/GenBank/DDBJ whole genome shotgun (WGS) entry which is preliminary data.</text>
</comment>
<feature type="signal peptide" evidence="8">
    <location>
        <begin position="1"/>
        <end position="21"/>
    </location>
</feature>
<evidence type="ECO:0000313" key="10">
    <source>
        <dbReference type="Proteomes" id="UP001170481"/>
    </source>
</evidence>
<feature type="chain" id="PRO_5042883484" evidence="8">
    <location>
        <begin position="22"/>
        <end position="422"/>
    </location>
</feature>
<proteinExistence type="inferred from homology"/>
<dbReference type="AlphaFoldDB" id="A0AAP4WVZ3"/>
<comment type="subcellular location">
    <subcellularLocation>
        <location evidence="1">Periplasm</location>
    </subcellularLocation>
</comment>
<accession>A0AAP4WVZ3</accession>
<comment type="similarity">
    <text evidence="2">Belongs to the bacterial solute-binding protein 1 family.</text>
</comment>
<evidence type="ECO:0000256" key="3">
    <source>
        <dbReference type="ARBA" id="ARBA00022475"/>
    </source>
</evidence>
<name>A0AAP4WVZ3_9GAMM</name>
<dbReference type="InterPro" id="IPR050490">
    <property type="entry name" value="Bact_solute-bd_prot1"/>
</dbReference>
<evidence type="ECO:0000256" key="6">
    <source>
        <dbReference type="ARBA" id="ARBA00023139"/>
    </source>
</evidence>
<keyword evidence="3" id="KW-1003">Cell membrane</keyword>
<dbReference type="Pfam" id="PF01547">
    <property type="entry name" value="SBP_bac_1"/>
    <property type="match status" value="1"/>
</dbReference>
<evidence type="ECO:0000256" key="4">
    <source>
        <dbReference type="ARBA" id="ARBA00022729"/>
    </source>
</evidence>
<keyword evidence="7" id="KW-0449">Lipoprotein</keyword>
<dbReference type="SUPFAM" id="SSF53850">
    <property type="entry name" value="Periplasmic binding protein-like II"/>
    <property type="match status" value="1"/>
</dbReference>
<dbReference type="PANTHER" id="PTHR43649">
    <property type="entry name" value="ARABINOSE-BINDING PROTEIN-RELATED"/>
    <property type="match status" value="1"/>
</dbReference>
<keyword evidence="5" id="KW-0472">Membrane</keyword>
<dbReference type="RefSeq" id="WP_054556977.1">
    <property type="nucleotide sequence ID" value="NZ_JAUORK010000001.1"/>
</dbReference>
<evidence type="ECO:0000313" key="9">
    <source>
        <dbReference type="EMBL" id="MDO6670492.1"/>
    </source>
</evidence>
<evidence type="ECO:0000256" key="8">
    <source>
        <dbReference type="SAM" id="SignalP"/>
    </source>
</evidence>
<dbReference type="PANTHER" id="PTHR43649:SF33">
    <property type="entry name" value="POLYGALACTURONAN_RHAMNOGALACTURONAN-BINDING PROTEIN YTCQ"/>
    <property type="match status" value="1"/>
</dbReference>
<evidence type="ECO:0000256" key="2">
    <source>
        <dbReference type="ARBA" id="ARBA00008520"/>
    </source>
</evidence>
<dbReference type="Gene3D" id="3.40.190.10">
    <property type="entry name" value="Periplasmic binding protein-like II"/>
    <property type="match status" value="1"/>
</dbReference>
<gene>
    <name evidence="9" type="ORF">Q4535_00030</name>
</gene>
<keyword evidence="4 8" id="KW-0732">Signal</keyword>